<dbReference type="PANTHER" id="PTHR21678:SF0">
    <property type="entry name" value="C3H1-TYPE DOMAIN-CONTAINING PROTEIN"/>
    <property type="match status" value="1"/>
</dbReference>
<dbReference type="InterPro" id="IPR039884">
    <property type="entry name" value="R3HC1/R3HCL"/>
</dbReference>
<sequence>MAHYRRTTINSSSYTPSSFEKKDSPLSNIWENDSRLFSRPYTIRFFNRFHSLSVRSRKDKGEWTKDAVISKYPPEKTVELYDFPTEFETADLNQALEKYQHNKSSMGGYRIKWLSDNRALVVFRKAEILDTVVSGFENNRLLKCRPYVFADSDLVHFNADSNAKKLNYVSQDSSTGNSIQIDLEALKRRYRPDHSLELGDFDRPMETSDLMDLLSPYRQDGHIVRIKWFNKNRAIAWFSDSTLASKAFEHLSSLSSLKVKPYSFLPADVKYFTQDIRISPLDSIDSRNRASFGSSNDIGIIRRNTISGVPPSFSRRPRFSSLKNKKDYNV</sequence>
<name>A0A2T9ZFE2_9FUNG</name>
<dbReference type="Proteomes" id="UP000245609">
    <property type="component" value="Unassembled WGS sequence"/>
</dbReference>
<dbReference type="InterPro" id="IPR035979">
    <property type="entry name" value="RBD_domain_sf"/>
</dbReference>
<dbReference type="InterPro" id="IPR012677">
    <property type="entry name" value="Nucleotide-bd_a/b_plait_sf"/>
</dbReference>
<dbReference type="OrthoDB" id="5418203at2759"/>
<dbReference type="AlphaFoldDB" id="A0A2T9ZFE2"/>
<evidence type="ECO:0000256" key="1">
    <source>
        <dbReference type="SAM" id="MobiDB-lite"/>
    </source>
</evidence>
<dbReference type="EMBL" id="MBFS01000249">
    <property type="protein sequence ID" value="PVV03308.1"/>
    <property type="molecule type" value="Genomic_DNA"/>
</dbReference>
<reference evidence="2 3" key="1">
    <citation type="journal article" date="2018" name="MBio">
        <title>Comparative Genomics Reveals the Core Gene Toolbox for the Fungus-Insect Symbiosis.</title>
        <authorList>
            <person name="Wang Y."/>
            <person name="Stata M."/>
            <person name="Wang W."/>
            <person name="Stajich J.E."/>
            <person name="White M.M."/>
            <person name="Moncalvo J.M."/>
        </authorList>
    </citation>
    <scope>NUCLEOTIDE SEQUENCE [LARGE SCALE GENOMIC DNA]</scope>
    <source>
        <strain evidence="2 3">SC-DP-2</strain>
    </source>
</reference>
<accession>A0A2T9ZFE2</accession>
<gene>
    <name evidence="2" type="ORF">BB560_002221</name>
</gene>
<dbReference type="SUPFAM" id="SSF54928">
    <property type="entry name" value="RNA-binding domain, RBD"/>
    <property type="match status" value="1"/>
</dbReference>
<comment type="caution">
    <text evidence="2">The sequence shown here is derived from an EMBL/GenBank/DDBJ whole genome shotgun (WGS) entry which is preliminary data.</text>
</comment>
<feature type="compositionally biased region" description="Polar residues" evidence="1">
    <location>
        <begin position="7"/>
        <end position="18"/>
    </location>
</feature>
<evidence type="ECO:0000313" key="2">
    <source>
        <dbReference type="EMBL" id="PVV03308.1"/>
    </source>
</evidence>
<evidence type="ECO:0000313" key="3">
    <source>
        <dbReference type="Proteomes" id="UP000245609"/>
    </source>
</evidence>
<proteinExistence type="predicted"/>
<feature type="region of interest" description="Disordered" evidence="1">
    <location>
        <begin position="1"/>
        <end position="23"/>
    </location>
</feature>
<dbReference type="GO" id="GO:0003676">
    <property type="term" value="F:nucleic acid binding"/>
    <property type="evidence" value="ECO:0007669"/>
    <property type="project" value="InterPro"/>
</dbReference>
<organism evidence="2 3">
    <name type="scientific">Smittium megazygosporum</name>
    <dbReference type="NCBI Taxonomy" id="133381"/>
    <lineage>
        <taxon>Eukaryota</taxon>
        <taxon>Fungi</taxon>
        <taxon>Fungi incertae sedis</taxon>
        <taxon>Zoopagomycota</taxon>
        <taxon>Kickxellomycotina</taxon>
        <taxon>Harpellomycetes</taxon>
        <taxon>Harpellales</taxon>
        <taxon>Legeriomycetaceae</taxon>
        <taxon>Smittium</taxon>
    </lineage>
</organism>
<protein>
    <submittedName>
        <fullName evidence="2">Uncharacterized protein</fullName>
    </submittedName>
</protein>
<dbReference type="STRING" id="133381.A0A2T9ZFE2"/>
<feature type="region of interest" description="Disordered" evidence="1">
    <location>
        <begin position="309"/>
        <end position="330"/>
    </location>
</feature>
<dbReference type="Gene3D" id="3.30.70.330">
    <property type="match status" value="2"/>
</dbReference>
<keyword evidence="3" id="KW-1185">Reference proteome</keyword>
<dbReference type="PANTHER" id="PTHR21678">
    <property type="entry name" value="GROWTH INHIBITION AND DIFFERENTIATION RELATED PROTEIN 88"/>
    <property type="match status" value="1"/>
</dbReference>